<dbReference type="EMBL" id="JACTAM010000022">
    <property type="protein sequence ID" value="KAI2650576.1"/>
    <property type="molecule type" value="Genomic_DNA"/>
</dbReference>
<dbReference type="CDD" id="cd01650">
    <property type="entry name" value="RT_nLTR_like"/>
    <property type="match status" value="1"/>
</dbReference>
<protein>
    <submittedName>
        <fullName evidence="2">RNA-directed DNA polymerase from mobile element jockey</fullName>
    </submittedName>
</protein>
<keyword evidence="2" id="KW-0695">RNA-directed DNA polymerase</keyword>
<dbReference type="GO" id="GO:0003964">
    <property type="term" value="F:RNA-directed DNA polymerase activity"/>
    <property type="evidence" value="ECO:0007669"/>
    <property type="project" value="UniProtKB-KW"/>
</dbReference>
<evidence type="ECO:0000259" key="1">
    <source>
        <dbReference type="Pfam" id="PF00078"/>
    </source>
</evidence>
<proteinExistence type="predicted"/>
<organism evidence="2 3">
    <name type="scientific">Labeo rohita</name>
    <name type="common">Indian major carp</name>
    <name type="synonym">Cyprinus rohita</name>
    <dbReference type="NCBI Taxonomy" id="84645"/>
    <lineage>
        <taxon>Eukaryota</taxon>
        <taxon>Metazoa</taxon>
        <taxon>Chordata</taxon>
        <taxon>Craniata</taxon>
        <taxon>Vertebrata</taxon>
        <taxon>Euteleostomi</taxon>
        <taxon>Actinopterygii</taxon>
        <taxon>Neopterygii</taxon>
        <taxon>Teleostei</taxon>
        <taxon>Ostariophysi</taxon>
        <taxon>Cypriniformes</taxon>
        <taxon>Cyprinidae</taxon>
        <taxon>Labeoninae</taxon>
        <taxon>Labeonini</taxon>
        <taxon>Labeo</taxon>
    </lineage>
</organism>
<dbReference type="Pfam" id="PF00078">
    <property type="entry name" value="RVT_1"/>
    <property type="match status" value="1"/>
</dbReference>
<keyword evidence="2" id="KW-0548">Nucleotidyltransferase</keyword>
<dbReference type="Proteomes" id="UP000830375">
    <property type="component" value="Unassembled WGS sequence"/>
</dbReference>
<evidence type="ECO:0000313" key="3">
    <source>
        <dbReference type="Proteomes" id="UP000830375"/>
    </source>
</evidence>
<comment type="caution">
    <text evidence="2">The sequence shown here is derived from an EMBL/GenBank/DDBJ whole genome shotgun (WGS) entry which is preliminary data.</text>
</comment>
<feature type="domain" description="Reverse transcriptase" evidence="1">
    <location>
        <begin position="82"/>
        <end position="214"/>
    </location>
</feature>
<sequence length="385" mass="42623">MSTSFVAPKEKLQYFTAIGQEELNKLITVSKPTTCLLDPVPTKLLKELLPVAEEPLLNIINSSLSLGHVPKPFKLAVIKPLIKKPQLDPSELANYRPISNLPFMSKILEKVVSAQLCSFLQKNDIYEEFQSGFRPHHSTETALVKITNDLLLASDQGCISLLVLLDLSAAFDTIDHDILIDRLQNYAGIQGQALKWFRSYLSDRYHFVYLNGESSQLSPVKFRISYKIALLAYKALNGLAPAYLTSLLPRYNPSRSLRSQNSGLLVVPRIAKSTKGAVVASHYSLPPRCQFNSSLLLQIQQESLSAAYPSLCTAFFLSVPLNPMSVISFQADWAGKPLHPTSTGFTRMIFLPSVGKPSLQVYPKLPCLGRLQEAYPGFIGPMSAP</sequence>
<accession>A0ABQ8LL44</accession>
<dbReference type="InterPro" id="IPR043502">
    <property type="entry name" value="DNA/RNA_pol_sf"/>
</dbReference>
<keyword evidence="2" id="KW-0808">Transferase</keyword>
<dbReference type="PANTHER" id="PTHR33332">
    <property type="entry name" value="REVERSE TRANSCRIPTASE DOMAIN-CONTAINING PROTEIN"/>
    <property type="match status" value="1"/>
</dbReference>
<keyword evidence="3" id="KW-1185">Reference proteome</keyword>
<reference evidence="2 3" key="1">
    <citation type="submission" date="2022-01" db="EMBL/GenBank/DDBJ databases">
        <title>A high-quality chromosome-level genome assembly of rohu carp, Labeo rohita.</title>
        <authorList>
            <person name="Arick M.A. II"/>
            <person name="Hsu C.-Y."/>
            <person name="Magbanua Z."/>
            <person name="Pechanova O."/>
            <person name="Grover C."/>
            <person name="Miller E."/>
            <person name="Thrash A."/>
            <person name="Ezzel L."/>
            <person name="Alam S."/>
            <person name="Benzie J."/>
            <person name="Hamilton M."/>
            <person name="Karsi A."/>
            <person name="Lawrence M.L."/>
            <person name="Peterson D.G."/>
        </authorList>
    </citation>
    <scope>NUCLEOTIDE SEQUENCE [LARGE SCALE GENOMIC DNA]</scope>
    <source>
        <strain evidence="3">BAU-BD-2019</strain>
        <tissue evidence="2">Blood</tissue>
    </source>
</reference>
<gene>
    <name evidence="2" type="ORF">H4Q32_000595</name>
</gene>
<dbReference type="SUPFAM" id="SSF56672">
    <property type="entry name" value="DNA/RNA polymerases"/>
    <property type="match status" value="1"/>
</dbReference>
<name>A0ABQ8LL44_LABRO</name>
<dbReference type="InterPro" id="IPR000477">
    <property type="entry name" value="RT_dom"/>
</dbReference>
<evidence type="ECO:0000313" key="2">
    <source>
        <dbReference type="EMBL" id="KAI2650576.1"/>
    </source>
</evidence>